<feature type="non-terminal residue" evidence="1">
    <location>
        <position position="47"/>
    </location>
</feature>
<accession>X1AHP2</accession>
<protein>
    <submittedName>
        <fullName evidence="1">Uncharacterized protein</fullName>
    </submittedName>
</protein>
<dbReference type="AlphaFoldDB" id="X1AHP2"/>
<sequence>MAKSSFNMNKIYGLIRKGAVFVPAIDIAMQPWSTEDKITIGTRWYFG</sequence>
<organism evidence="1">
    <name type="scientific">marine sediment metagenome</name>
    <dbReference type="NCBI Taxonomy" id="412755"/>
    <lineage>
        <taxon>unclassified sequences</taxon>
        <taxon>metagenomes</taxon>
        <taxon>ecological metagenomes</taxon>
    </lineage>
</organism>
<proteinExistence type="predicted"/>
<dbReference type="EMBL" id="BART01003119">
    <property type="protein sequence ID" value="GAG72218.1"/>
    <property type="molecule type" value="Genomic_DNA"/>
</dbReference>
<gene>
    <name evidence="1" type="ORF">S01H4_08868</name>
</gene>
<name>X1AHP2_9ZZZZ</name>
<comment type="caution">
    <text evidence="1">The sequence shown here is derived from an EMBL/GenBank/DDBJ whole genome shotgun (WGS) entry which is preliminary data.</text>
</comment>
<evidence type="ECO:0000313" key="1">
    <source>
        <dbReference type="EMBL" id="GAG72218.1"/>
    </source>
</evidence>
<reference evidence="1" key="1">
    <citation type="journal article" date="2014" name="Front. Microbiol.">
        <title>High frequency of phylogenetically diverse reductive dehalogenase-homologous genes in deep subseafloor sedimentary metagenomes.</title>
        <authorList>
            <person name="Kawai M."/>
            <person name="Futagami T."/>
            <person name="Toyoda A."/>
            <person name="Takaki Y."/>
            <person name="Nishi S."/>
            <person name="Hori S."/>
            <person name="Arai W."/>
            <person name="Tsubouchi T."/>
            <person name="Morono Y."/>
            <person name="Uchiyama I."/>
            <person name="Ito T."/>
            <person name="Fujiyama A."/>
            <person name="Inagaki F."/>
            <person name="Takami H."/>
        </authorList>
    </citation>
    <scope>NUCLEOTIDE SEQUENCE</scope>
    <source>
        <strain evidence="1">Expedition CK06-06</strain>
    </source>
</reference>